<proteinExistence type="predicted"/>
<accession>A0A8S4RRT0</accession>
<dbReference type="Proteomes" id="UP000838756">
    <property type="component" value="Unassembled WGS sequence"/>
</dbReference>
<dbReference type="OrthoDB" id="7466345at2759"/>
<protein>
    <submittedName>
        <fullName evidence="1">Jg13704 protein</fullName>
    </submittedName>
</protein>
<organism evidence="1 2">
    <name type="scientific">Pararge aegeria aegeria</name>
    <dbReference type="NCBI Taxonomy" id="348720"/>
    <lineage>
        <taxon>Eukaryota</taxon>
        <taxon>Metazoa</taxon>
        <taxon>Ecdysozoa</taxon>
        <taxon>Arthropoda</taxon>
        <taxon>Hexapoda</taxon>
        <taxon>Insecta</taxon>
        <taxon>Pterygota</taxon>
        <taxon>Neoptera</taxon>
        <taxon>Endopterygota</taxon>
        <taxon>Lepidoptera</taxon>
        <taxon>Glossata</taxon>
        <taxon>Ditrysia</taxon>
        <taxon>Papilionoidea</taxon>
        <taxon>Nymphalidae</taxon>
        <taxon>Satyrinae</taxon>
        <taxon>Satyrini</taxon>
        <taxon>Parargina</taxon>
        <taxon>Pararge</taxon>
    </lineage>
</organism>
<dbReference type="EMBL" id="CAKXAJ010025409">
    <property type="protein sequence ID" value="CAH2238896.1"/>
    <property type="molecule type" value="Genomic_DNA"/>
</dbReference>
<gene>
    <name evidence="1" type="primary">jg13704</name>
    <name evidence="1" type="ORF">PAEG_LOCUS15920</name>
</gene>
<name>A0A8S4RRT0_9NEOP</name>
<comment type="caution">
    <text evidence="1">The sequence shown here is derived from an EMBL/GenBank/DDBJ whole genome shotgun (WGS) entry which is preliminary data.</text>
</comment>
<dbReference type="AlphaFoldDB" id="A0A8S4RRT0"/>
<evidence type="ECO:0000313" key="2">
    <source>
        <dbReference type="Proteomes" id="UP000838756"/>
    </source>
</evidence>
<reference evidence="1" key="1">
    <citation type="submission" date="2022-03" db="EMBL/GenBank/DDBJ databases">
        <authorList>
            <person name="Lindestad O."/>
        </authorList>
    </citation>
    <scope>NUCLEOTIDE SEQUENCE</scope>
</reference>
<sequence>MVFDSPSEGTSAWPINYQIKHNNYQVQKAALSLKSDLYQATYQILMLLYCYEMDGSPELVSAALVDPQRGGQTTLSASQVAAGSKRHRTVEFGTTYKRHPDTQTVQQWTDTVDWYSGCDDDVDIA</sequence>
<keyword evidence="2" id="KW-1185">Reference proteome</keyword>
<evidence type="ECO:0000313" key="1">
    <source>
        <dbReference type="EMBL" id="CAH2238896.1"/>
    </source>
</evidence>